<keyword evidence="3" id="KW-1185">Reference proteome</keyword>
<reference evidence="2 3" key="1">
    <citation type="submission" date="2018-11" db="EMBL/GenBank/DDBJ databases">
        <authorList>
            <consortium name="Pathogen Informatics"/>
        </authorList>
    </citation>
    <scope>NUCLEOTIDE SEQUENCE [LARGE SCALE GENOMIC DNA]</scope>
    <source>
        <strain evidence="2 3">Zambia</strain>
    </source>
</reference>
<feature type="compositionally biased region" description="Polar residues" evidence="1">
    <location>
        <begin position="14"/>
        <end position="28"/>
    </location>
</feature>
<feature type="compositionally biased region" description="Basic and acidic residues" evidence="1">
    <location>
        <begin position="1"/>
        <end position="13"/>
    </location>
</feature>
<dbReference type="EMBL" id="UZAI01001340">
    <property type="protein sequence ID" value="VDO60817.1"/>
    <property type="molecule type" value="Genomic_DNA"/>
</dbReference>
<protein>
    <submittedName>
        <fullName evidence="2">Uncharacterized protein</fullName>
    </submittedName>
</protein>
<evidence type="ECO:0000313" key="3">
    <source>
        <dbReference type="Proteomes" id="UP000277204"/>
    </source>
</evidence>
<dbReference type="Proteomes" id="UP000277204">
    <property type="component" value="Unassembled WGS sequence"/>
</dbReference>
<accession>A0A183LKE9</accession>
<organism evidence="2 3">
    <name type="scientific">Schistosoma margrebowiei</name>
    <dbReference type="NCBI Taxonomy" id="48269"/>
    <lineage>
        <taxon>Eukaryota</taxon>
        <taxon>Metazoa</taxon>
        <taxon>Spiralia</taxon>
        <taxon>Lophotrochozoa</taxon>
        <taxon>Platyhelminthes</taxon>
        <taxon>Trematoda</taxon>
        <taxon>Digenea</taxon>
        <taxon>Strigeidida</taxon>
        <taxon>Schistosomatoidea</taxon>
        <taxon>Schistosomatidae</taxon>
        <taxon>Schistosoma</taxon>
    </lineage>
</organism>
<sequence length="75" mass="8466">MERQNNVGDREDQSNSNGNEEIQSGSTENQRKPLDLSWTAKARYGGDATTFQSRRGKYSTHSGATFLQLKNIWNS</sequence>
<dbReference type="AlphaFoldDB" id="A0A183LKE9"/>
<feature type="region of interest" description="Disordered" evidence="1">
    <location>
        <begin position="1"/>
        <end position="37"/>
    </location>
</feature>
<proteinExistence type="predicted"/>
<evidence type="ECO:0000313" key="2">
    <source>
        <dbReference type="EMBL" id="VDO60817.1"/>
    </source>
</evidence>
<name>A0A183LKE9_9TREM</name>
<evidence type="ECO:0000256" key="1">
    <source>
        <dbReference type="SAM" id="MobiDB-lite"/>
    </source>
</evidence>
<gene>
    <name evidence="2" type="ORF">SMRZ_LOCUS4274</name>
</gene>